<organism evidence="2 3">
    <name type="scientific">Exiguobacterium aestuarii</name>
    <dbReference type="NCBI Taxonomy" id="273527"/>
    <lineage>
        <taxon>Bacteria</taxon>
        <taxon>Bacillati</taxon>
        <taxon>Bacillota</taxon>
        <taxon>Bacilli</taxon>
        <taxon>Bacillales</taxon>
        <taxon>Bacillales Family XII. Incertae Sedis</taxon>
        <taxon>Exiguobacterium</taxon>
    </lineage>
</organism>
<dbReference type="RefSeq" id="WP_214790870.1">
    <property type="nucleotide sequence ID" value="NZ_JANIEL010000042.1"/>
</dbReference>
<feature type="transmembrane region" description="Helical" evidence="1">
    <location>
        <begin position="63"/>
        <end position="83"/>
    </location>
</feature>
<evidence type="ECO:0000313" key="2">
    <source>
        <dbReference type="EMBL" id="MFC7391145.1"/>
    </source>
</evidence>
<keyword evidence="1" id="KW-0472">Membrane</keyword>
<protein>
    <recommendedName>
        <fullName evidence="4">DUF2178 domain-containing protein</fullName>
    </recommendedName>
</protein>
<keyword evidence="1" id="KW-0812">Transmembrane</keyword>
<proteinExistence type="predicted"/>
<feature type="transmembrane region" description="Helical" evidence="1">
    <location>
        <begin position="5"/>
        <end position="20"/>
    </location>
</feature>
<keyword evidence="3" id="KW-1185">Reference proteome</keyword>
<feature type="transmembrane region" description="Helical" evidence="1">
    <location>
        <begin position="26"/>
        <end position="42"/>
    </location>
</feature>
<comment type="caution">
    <text evidence="2">The sequence shown here is derived from an EMBL/GenBank/DDBJ whole genome shotgun (WGS) entry which is preliminary data.</text>
</comment>
<sequence length="133" mass="15163">MRKKLLIGFMIFFVGLFLFALWDGEFVALSITGLGFAIYGYRHEEIEKLEEKVTKRIMRQVDATLMNITIYGLLVIGVVINFFLDEPQILLIDAIYVTLGVLFGLRGLLIRSVYQEVIQDQSKVATIRKTPSS</sequence>
<feature type="transmembrane region" description="Helical" evidence="1">
    <location>
        <begin position="89"/>
        <end position="109"/>
    </location>
</feature>
<reference evidence="3" key="1">
    <citation type="journal article" date="2019" name="Int. J. Syst. Evol. Microbiol.">
        <title>The Global Catalogue of Microorganisms (GCM) 10K type strain sequencing project: providing services to taxonomists for standard genome sequencing and annotation.</title>
        <authorList>
            <consortium name="The Broad Institute Genomics Platform"/>
            <consortium name="The Broad Institute Genome Sequencing Center for Infectious Disease"/>
            <person name="Wu L."/>
            <person name="Ma J."/>
        </authorList>
    </citation>
    <scope>NUCLEOTIDE SEQUENCE [LARGE SCALE GENOMIC DNA]</scope>
    <source>
        <strain evidence="3">CCUG 55590</strain>
    </source>
</reference>
<dbReference type="EMBL" id="JBHTCE010000004">
    <property type="protein sequence ID" value="MFC7391145.1"/>
    <property type="molecule type" value="Genomic_DNA"/>
</dbReference>
<accession>A0ABW2PSH9</accession>
<gene>
    <name evidence="2" type="ORF">ACFQO8_13480</name>
</gene>
<evidence type="ECO:0000313" key="3">
    <source>
        <dbReference type="Proteomes" id="UP001596439"/>
    </source>
</evidence>
<dbReference type="Proteomes" id="UP001596439">
    <property type="component" value="Unassembled WGS sequence"/>
</dbReference>
<keyword evidence="1" id="KW-1133">Transmembrane helix</keyword>
<evidence type="ECO:0000256" key="1">
    <source>
        <dbReference type="SAM" id="Phobius"/>
    </source>
</evidence>
<name>A0ABW2PSH9_9BACL</name>
<evidence type="ECO:0008006" key="4">
    <source>
        <dbReference type="Google" id="ProtNLM"/>
    </source>
</evidence>